<evidence type="ECO:0000256" key="1">
    <source>
        <dbReference type="ARBA" id="ARBA00004651"/>
    </source>
</evidence>
<proteinExistence type="predicted"/>
<comment type="subcellular location">
    <subcellularLocation>
        <location evidence="1">Cell membrane</location>
        <topology evidence="1">Multi-pass membrane protein</topology>
    </subcellularLocation>
</comment>
<dbReference type="PANTHER" id="PTHR32196">
    <property type="entry name" value="ABC TRANSPORTER PERMEASE PROTEIN YPHD-RELATED-RELATED"/>
    <property type="match status" value="1"/>
</dbReference>
<dbReference type="InterPro" id="IPR001851">
    <property type="entry name" value="ABC_transp_permease"/>
</dbReference>
<keyword evidence="5 6" id="KW-0472">Membrane</keyword>
<evidence type="ECO:0000256" key="5">
    <source>
        <dbReference type="ARBA" id="ARBA00023136"/>
    </source>
</evidence>
<keyword evidence="4 6" id="KW-1133">Transmembrane helix</keyword>
<keyword evidence="2" id="KW-1003">Cell membrane</keyword>
<dbReference type="EMBL" id="CP043494">
    <property type="protein sequence ID" value="WNG53104.1"/>
    <property type="molecule type" value="Genomic_DNA"/>
</dbReference>
<reference evidence="7 8" key="1">
    <citation type="submission" date="2019-08" db="EMBL/GenBank/DDBJ databases">
        <title>Archangium and Cystobacter genomes.</title>
        <authorList>
            <person name="Chen I.-C.K."/>
            <person name="Wielgoss S."/>
        </authorList>
    </citation>
    <scope>NUCLEOTIDE SEQUENCE [LARGE SCALE GENOMIC DNA]</scope>
    <source>
        <strain evidence="7 8">Cbm 6</strain>
    </source>
</reference>
<keyword evidence="8" id="KW-1185">Reference proteome</keyword>
<name>A0ABY9XCI0_9BACT</name>
<evidence type="ECO:0000313" key="8">
    <source>
        <dbReference type="Proteomes" id="UP001611383"/>
    </source>
</evidence>
<evidence type="ECO:0000256" key="3">
    <source>
        <dbReference type="ARBA" id="ARBA00022692"/>
    </source>
</evidence>
<dbReference type="Proteomes" id="UP001611383">
    <property type="component" value="Chromosome"/>
</dbReference>
<evidence type="ECO:0000256" key="4">
    <source>
        <dbReference type="ARBA" id="ARBA00022989"/>
    </source>
</evidence>
<sequence length="338" mass="34993">MGALPSWWVPAVALLVLIVGTILIEWSTKGSSTFISPENLLNILRQWSFVGIIAVGMTFVIILGGIDLSVGSLVAFLGGLGILLMNHLMGQGWGELSAASVAFAVMISLGAVAGVLNGTLITRGKLAPFIATLGGLAAYRSLALALADGGEFRSASAEWFKALGTGGLAIPGTNIAPRAPEPIPLLFPWPVVIFFLLAASAWVLLNLTRYGRYVIAIGSNERAAVYSAIPVNRVKLLTYSLLGLCVGISGALLSSRMNSVSSSGTGLLYELDVIAAVVIGGTRMRGGAGTIAGTVIGVLILGVVGNMLNLLQVSVYLQGLVKGVIIIGAVLLQRAERL</sequence>
<accession>A0ABY9XCI0</accession>
<feature type="transmembrane region" description="Helical" evidence="6">
    <location>
        <begin position="6"/>
        <end position="26"/>
    </location>
</feature>
<feature type="transmembrane region" description="Helical" evidence="6">
    <location>
        <begin position="315"/>
        <end position="332"/>
    </location>
</feature>
<dbReference type="CDD" id="cd06579">
    <property type="entry name" value="TM_PBP1_transp_AraH_like"/>
    <property type="match status" value="1"/>
</dbReference>
<feature type="transmembrane region" description="Helical" evidence="6">
    <location>
        <begin position="126"/>
        <end position="147"/>
    </location>
</feature>
<dbReference type="Pfam" id="PF02653">
    <property type="entry name" value="BPD_transp_2"/>
    <property type="match status" value="1"/>
</dbReference>
<evidence type="ECO:0000313" key="7">
    <source>
        <dbReference type="EMBL" id="WNG53104.1"/>
    </source>
</evidence>
<feature type="transmembrane region" description="Helical" evidence="6">
    <location>
        <begin position="291"/>
        <end position="309"/>
    </location>
</feature>
<feature type="transmembrane region" description="Helical" evidence="6">
    <location>
        <begin position="47"/>
        <end position="66"/>
    </location>
</feature>
<feature type="transmembrane region" description="Helical" evidence="6">
    <location>
        <begin position="183"/>
        <end position="205"/>
    </location>
</feature>
<evidence type="ECO:0000256" key="6">
    <source>
        <dbReference type="SAM" id="Phobius"/>
    </source>
</evidence>
<evidence type="ECO:0000256" key="2">
    <source>
        <dbReference type="ARBA" id="ARBA00022475"/>
    </source>
</evidence>
<keyword evidence="3 6" id="KW-0812">Transmembrane</keyword>
<protein>
    <submittedName>
        <fullName evidence="7">ABC transporter permease</fullName>
    </submittedName>
</protein>
<feature type="transmembrane region" description="Helical" evidence="6">
    <location>
        <begin position="101"/>
        <end position="120"/>
    </location>
</feature>
<feature type="transmembrane region" description="Helical" evidence="6">
    <location>
        <begin position="72"/>
        <end position="89"/>
    </location>
</feature>
<organism evidence="7 8">
    <name type="scientific">Archangium minus</name>
    <dbReference type="NCBI Taxonomy" id="83450"/>
    <lineage>
        <taxon>Bacteria</taxon>
        <taxon>Pseudomonadati</taxon>
        <taxon>Myxococcota</taxon>
        <taxon>Myxococcia</taxon>
        <taxon>Myxococcales</taxon>
        <taxon>Cystobacterineae</taxon>
        <taxon>Archangiaceae</taxon>
        <taxon>Archangium</taxon>
    </lineage>
</organism>
<gene>
    <name evidence="7" type="ORF">F0U60_54110</name>
</gene>